<keyword evidence="13" id="KW-1133">Transmembrane helix</keyword>
<dbReference type="InterPro" id="IPR050396">
    <property type="entry name" value="Glycosyltr_51/Transpeptidase"/>
</dbReference>
<dbReference type="STRING" id="1545044.SAMN05444276_102470"/>
<feature type="compositionally biased region" description="Gly residues" evidence="12">
    <location>
        <begin position="33"/>
        <end position="43"/>
    </location>
</feature>
<organism evidence="16 17">
    <name type="scientific">Paracoccus sanguinis</name>
    <dbReference type="NCBI Taxonomy" id="1545044"/>
    <lineage>
        <taxon>Bacteria</taxon>
        <taxon>Pseudomonadati</taxon>
        <taxon>Pseudomonadota</taxon>
        <taxon>Alphaproteobacteria</taxon>
        <taxon>Rhodobacterales</taxon>
        <taxon>Paracoccaceae</taxon>
        <taxon>Paracoccus</taxon>
    </lineage>
</organism>
<dbReference type="InterPro" id="IPR001460">
    <property type="entry name" value="PCN-bd_Tpept"/>
</dbReference>
<dbReference type="GO" id="GO:0009252">
    <property type="term" value="P:peptidoglycan biosynthetic process"/>
    <property type="evidence" value="ECO:0007669"/>
    <property type="project" value="UniProtKB-UniPathway"/>
</dbReference>
<evidence type="ECO:0000256" key="7">
    <source>
        <dbReference type="ARBA" id="ARBA00022679"/>
    </source>
</evidence>
<keyword evidence="8" id="KW-0378">Hydrolase</keyword>
<dbReference type="OrthoDB" id="9766909at2"/>
<dbReference type="GO" id="GO:0008658">
    <property type="term" value="F:penicillin binding"/>
    <property type="evidence" value="ECO:0007669"/>
    <property type="project" value="InterPro"/>
</dbReference>
<feature type="compositionally biased region" description="Low complexity" evidence="12">
    <location>
        <begin position="880"/>
        <end position="915"/>
    </location>
</feature>
<feature type="domain" description="Penicillin-binding protein transpeptidase" evidence="14">
    <location>
        <begin position="413"/>
        <end position="658"/>
    </location>
</feature>
<dbReference type="InterPro" id="IPR001264">
    <property type="entry name" value="Glyco_trans_51"/>
</dbReference>
<feature type="compositionally biased region" description="Low complexity" evidence="12">
    <location>
        <begin position="843"/>
        <end position="855"/>
    </location>
</feature>
<comment type="similarity">
    <text evidence="2">In the C-terminal section; belongs to the transpeptidase family.</text>
</comment>
<dbReference type="AlphaFoldDB" id="A0A1H2XDA3"/>
<evidence type="ECO:0000256" key="9">
    <source>
        <dbReference type="ARBA" id="ARBA00023268"/>
    </source>
</evidence>
<feature type="compositionally biased region" description="Pro residues" evidence="12">
    <location>
        <begin position="810"/>
        <end position="831"/>
    </location>
</feature>
<dbReference type="NCBIfam" id="TIGR02074">
    <property type="entry name" value="PBP_1a_fam"/>
    <property type="match status" value="1"/>
</dbReference>
<evidence type="ECO:0000256" key="5">
    <source>
        <dbReference type="ARBA" id="ARBA00022670"/>
    </source>
</evidence>
<dbReference type="PANTHER" id="PTHR32282:SF33">
    <property type="entry name" value="PEPTIDOGLYCAN GLYCOSYLTRANSFERASE"/>
    <property type="match status" value="1"/>
</dbReference>
<dbReference type="SUPFAM" id="SSF56601">
    <property type="entry name" value="beta-lactamase/transpeptidase-like"/>
    <property type="match status" value="1"/>
</dbReference>
<keyword evidence="6" id="KW-0328">Glycosyltransferase</keyword>
<evidence type="ECO:0000256" key="10">
    <source>
        <dbReference type="ARBA" id="ARBA00044770"/>
    </source>
</evidence>
<evidence type="ECO:0000259" key="15">
    <source>
        <dbReference type="Pfam" id="PF00912"/>
    </source>
</evidence>
<keyword evidence="17" id="KW-1185">Reference proteome</keyword>
<dbReference type="UniPathway" id="UPA00219"/>
<comment type="pathway">
    <text evidence="1">Cell wall biogenesis; peptidoglycan biosynthesis.</text>
</comment>
<keyword evidence="13" id="KW-0472">Membrane</keyword>
<evidence type="ECO:0000256" key="11">
    <source>
        <dbReference type="ARBA" id="ARBA00049902"/>
    </source>
</evidence>
<evidence type="ECO:0000259" key="14">
    <source>
        <dbReference type="Pfam" id="PF00905"/>
    </source>
</evidence>
<keyword evidence="5" id="KW-0645">Protease</keyword>
<sequence>MPQNDGPRRPPSGRAPTGRRVAADKRYADPGPASGGGGGGGGASLPPQEARRRAASQPKPPRRRGNVVTRGVTGAFSLFWRIVWGSFWRTAATLVLILGLATAYFYSTLPEAQALFDGRARGSVTMLDRDGRVFAWRGETYNTVGADKIAPILRDAVVATEDKRFYGHLGISPRGIASAIKINMAEGRGPLEGNGGSTITQQVSKLLCLGEEFDPIKWKSEADYEADCRKSSLWRKVKEIPYSLALETKYSKDDILNIYMNRSYLGAGARGFEAAAQRYFGKSASEVTAPEAAMLAGLLKAPSYFSPTSNLQRAQDRANLILGLMHEQGYLDDAQFADARAHPAVLSKAAAARAGGYFADWVMESGPGFLTTETTEDVTIKTTFDQTMQRQAERALARIFNEKVAKGSKAQAAVVVMSADGAVRAMIGGRDPAGLAGSFNRATQAKRQTGSSFKPFVFAAALDQGFTPNDRIMDAPITFRIKGAKPWSPKNYTRNYLGEITLTTALSKSINTATIRLQEAVGRDNVRRIAQDFGFAHDLASGPSLGLGVSETTLLEMTGAYAGIRNGGTAVRPYGLVELRIKGDDKPLIGQVGGMGTRVISPKAASELIWMMKQVIEAGTGTRARLEGREAAGKTGTTSSYRDAWFIGFTEQYVTGVWMGYDDNTPLKDVTGGGLPAQIWQAVMTEIHQGLPALPLGVIAPDAAGNAIAASDVVSADSDDPLAAALAEALAAAQPVQGDMGGAPGTPGATVGSGDPLGDALAEALGTAGSAPAPEAPVAAEGAAAPATGSGDPLGDALAEALGAAGGAPAPAPEAPAPSGPPPAREVPAPAPVTSGPIRPRADAGAPPARSAAAPDPAPAPARAPRTAGATVGTAETRTPAQSAAIEAALAAAQGGTAPAPAPADRGATAPATGGDALAEALNAIPGLN</sequence>
<gene>
    <name evidence="16" type="ORF">SAMN05444276_102470</name>
</gene>
<dbReference type="Pfam" id="PF00905">
    <property type="entry name" value="Transpeptidase"/>
    <property type="match status" value="1"/>
</dbReference>
<keyword evidence="7" id="KW-0808">Transferase</keyword>
<comment type="similarity">
    <text evidence="3">In the N-terminal section; belongs to the glycosyltransferase 51 family.</text>
</comment>
<feature type="region of interest" description="Disordered" evidence="12">
    <location>
        <begin position="737"/>
        <end position="915"/>
    </location>
</feature>
<dbReference type="Pfam" id="PF00912">
    <property type="entry name" value="Transgly"/>
    <property type="match status" value="1"/>
</dbReference>
<evidence type="ECO:0000256" key="2">
    <source>
        <dbReference type="ARBA" id="ARBA00007090"/>
    </source>
</evidence>
<evidence type="ECO:0000256" key="6">
    <source>
        <dbReference type="ARBA" id="ARBA00022676"/>
    </source>
</evidence>
<dbReference type="Proteomes" id="UP000182944">
    <property type="component" value="Unassembled WGS sequence"/>
</dbReference>
<dbReference type="GO" id="GO:0030288">
    <property type="term" value="C:outer membrane-bounded periplasmic space"/>
    <property type="evidence" value="ECO:0007669"/>
    <property type="project" value="TreeGrafter"/>
</dbReference>
<evidence type="ECO:0000256" key="1">
    <source>
        <dbReference type="ARBA" id="ARBA00004752"/>
    </source>
</evidence>
<comment type="catalytic activity">
    <reaction evidence="11">
        <text>[GlcNAc-(1-&gt;4)-Mur2Ac(oyl-L-Ala-gamma-D-Glu-L-Lys-D-Ala-D-Ala)](n)-di-trans,octa-cis-undecaprenyl diphosphate + beta-D-GlcNAc-(1-&gt;4)-Mur2Ac(oyl-L-Ala-gamma-D-Glu-L-Lys-D-Ala-D-Ala)-di-trans,octa-cis-undecaprenyl diphosphate = [GlcNAc-(1-&gt;4)-Mur2Ac(oyl-L-Ala-gamma-D-Glu-L-Lys-D-Ala-D-Ala)](n+1)-di-trans,octa-cis-undecaprenyl diphosphate + di-trans,octa-cis-undecaprenyl diphosphate + H(+)</text>
        <dbReference type="Rhea" id="RHEA:23708"/>
        <dbReference type="Rhea" id="RHEA-COMP:9602"/>
        <dbReference type="Rhea" id="RHEA-COMP:9603"/>
        <dbReference type="ChEBI" id="CHEBI:15378"/>
        <dbReference type="ChEBI" id="CHEBI:58405"/>
        <dbReference type="ChEBI" id="CHEBI:60033"/>
        <dbReference type="ChEBI" id="CHEBI:78435"/>
        <dbReference type="EC" id="2.4.99.28"/>
    </reaction>
</comment>
<evidence type="ECO:0000313" key="17">
    <source>
        <dbReference type="Proteomes" id="UP000182944"/>
    </source>
</evidence>
<feature type="transmembrane region" description="Helical" evidence="13">
    <location>
        <begin position="87"/>
        <end position="106"/>
    </location>
</feature>
<feature type="compositionally biased region" description="Low complexity" evidence="12">
    <location>
        <begin position="768"/>
        <end position="809"/>
    </location>
</feature>
<evidence type="ECO:0000256" key="12">
    <source>
        <dbReference type="SAM" id="MobiDB-lite"/>
    </source>
</evidence>
<evidence type="ECO:0000256" key="3">
    <source>
        <dbReference type="ARBA" id="ARBA00007739"/>
    </source>
</evidence>
<dbReference type="PANTHER" id="PTHR32282">
    <property type="entry name" value="BINDING PROTEIN TRANSPEPTIDASE, PUTATIVE-RELATED"/>
    <property type="match status" value="1"/>
</dbReference>
<dbReference type="InterPro" id="IPR036950">
    <property type="entry name" value="PBP_transglycosylase"/>
</dbReference>
<keyword evidence="4" id="KW-0121">Carboxypeptidase</keyword>
<dbReference type="InterPro" id="IPR012338">
    <property type="entry name" value="Beta-lactam/transpept-like"/>
</dbReference>
<proteinExistence type="inferred from homology"/>
<dbReference type="GO" id="GO:0008955">
    <property type="term" value="F:peptidoglycan glycosyltransferase activity"/>
    <property type="evidence" value="ECO:0007669"/>
    <property type="project" value="UniProtKB-EC"/>
</dbReference>
<dbReference type="SUPFAM" id="SSF53955">
    <property type="entry name" value="Lysozyme-like"/>
    <property type="match status" value="1"/>
</dbReference>
<reference evidence="17" key="1">
    <citation type="submission" date="2016-10" db="EMBL/GenBank/DDBJ databases">
        <authorList>
            <person name="Varghese N."/>
            <person name="Submissions S."/>
        </authorList>
    </citation>
    <scope>NUCLEOTIDE SEQUENCE [LARGE SCALE GENOMIC DNA]</scope>
    <source>
        <strain evidence="17">DSM 29303</strain>
    </source>
</reference>
<feature type="region of interest" description="Disordered" evidence="12">
    <location>
        <begin position="1"/>
        <end position="67"/>
    </location>
</feature>
<accession>A0A1H2XDA3</accession>
<dbReference type="Gene3D" id="3.40.710.10">
    <property type="entry name" value="DD-peptidase/beta-lactamase superfamily"/>
    <property type="match status" value="1"/>
</dbReference>
<dbReference type="EC" id="2.4.99.28" evidence="10"/>
<dbReference type="GO" id="GO:0004180">
    <property type="term" value="F:carboxypeptidase activity"/>
    <property type="evidence" value="ECO:0007669"/>
    <property type="project" value="UniProtKB-KW"/>
</dbReference>
<feature type="domain" description="Glycosyl transferase family 51" evidence="15">
    <location>
        <begin position="139"/>
        <end position="325"/>
    </location>
</feature>
<evidence type="ECO:0000313" key="16">
    <source>
        <dbReference type="EMBL" id="SDW90912.1"/>
    </source>
</evidence>
<dbReference type="GO" id="GO:0006508">
    <property type="term" value="P:proteolysis"/>
    <property type="evidence" value="ECO:0007669"/>
    <property type="project" value="UniProtKB-KW"/>
</dbReference>
<dbReference type="Gene3D" id="1.10.3810.10">
    <property type="entry name" value="Biosynthetic peptidoglycan transglycosylase-like"/>
    <property type="match status" value="1"/>
</dbReference>
<evidence type="ECO:0000256" key="13">
    <source>
        <dbReference type="SAM" id="Phobius"/>
    </source>
</evidence>
<protein>
    <recommendedName>
        <fullName evidence="10">peptidoglycan glycosyltransferase</fullName>
        <ecNumber evidence="10">2.4.99.28</ecNumber>
    </recommendedName>
</protein>
<dbReference type="InterPro" id="IPR023346">
    <property type="entry name" value="Lysozyme-like_dom_sf"/>
</dbReference>
<evidence type="ECO:0000256" key="4">
    <source>
        <dbReference type="ARBA" id="ARBA00022645"/>
    </source>
</evidence>
<name>A0A1H2XDA3_9RHOB</name>
<evidence type="ECO:0000256" key="8">
    <source>
        <dbReference type="ARBA" id="ARBA00022801"/>
    </source>
</evidence>
<dbReference type="EMBL" id="FNNA01000002">
    <property type="protein sequence ID" value="SDW90912.1"/>
    <property type="molecule type" value="Genomic_DNA"/>
</dbReference>
<keyword evidence="9" id="KW-0511">Multifunctional enzyme</keyword>
<keyword evidence="13" id="KW-0812">Transmembrane</keyword>